<keyword evidence="10" id="KW-1185">Reference proteome</keyword>
<evidence type="ECO:0000259" key="8">
    <source>
        <dbReference type="PROSITE" id="PS51459"/>
    </source>
</evidence>
<dbReference type="EC" id="2.7.7.108" evidence="5"/>
<keyword evidence="4" id="KW-0067">ATP-binding</keyword>
<dbReference type="GO" id="GO:0051302">
    <property type="term" value="P:regulation of cell division"/>
    <property type="evidence" value="ECO:0007669"/>
    <property type="project" value="TreeGrafter"/>
</dbReference>
<keyword evidence="3" id="KW-0547">Nucleotide-binding</keyword>
<dbReference type="PROSITE" id="PS51459">
    <property type="entry name" value="FIDO"/>
    <property type="match status" value="1"/>
</dbReference>
<dbReference type="EMBL" id="JAEHOI010000006">
    <property type="protein sequence ID" value="MBK0421836.1"/>
    <property type="molecule type" value="Genomic_DNA"/>
</dbReference>
<protein>
    <recommendedName>
        <fullName evidence="5">protein adenylyltransferase</fullName>
        <ecNumber evidence="5">2.7.7.108</ecNumber>
    </recommendedName>
</protein>
<evidence type="ECO:0000313" key="10">
    <source>
        <dbReference type="Proteomes" id="UP000618733"/>
    </source>
</evidence>
<evidence type="ECO:0000256" key="5">
    <source>
        <dbReference type="ARBA" id="ARBA00034531"/>
    </source>
</evidence>
<dbReference type="Proteomes" id="UP000618733">
    <property type="component" value="Unassembled WGS sequence"/>
</dbReference>
<name>A0A934UXP4_9MICO</name>
<evidence type="ECO:0000256" key="4">
    <source>
        <dbReference type="ARBA" id="ARBA00022840"/>
    </source>
</evidence>
<dbReference type="PANTHER" id="PTHR39560">
    <property type="entry name" value="PROTEIN ADENYLYLTRANSFERASE FIC-RELATED"/>
    <property type="match status" value="1"/>
</dbReference>
<dbReference type="Gene3D" id="1.10.3290.10">
    <property type="entry name" value="Fido-like domain"/>
    <property type="match status" value="1"/>
</dbReference>
<dbReference type="GO" id="GO:0005524">
    <property type="term" value="F:ATP binding"/>
    <property type="evidence" value="ECO:0007669"/>
    <property type="project" value="UniProtKB-KW"/>
</dbReference>
<dbReference type="SUPFAM" id="SSF140931">
    <property type="entry name" value="Fic-like"/>
    <property type="match status" value="1"/>
</dbReference>
<accession>A0A934UXP4</accession>
<dbReference type="PANTHER" id="PTHR39560:SF1">
    <property type="entry name" value="PROTEIN ADENYLYLTRANSFERASE FIC-RELATED"/>
    <property type="match status" value="1"/>
</dbReference>
<evidence type="ECO:0000256" key="7">
    <source>
        <dbReference type="ARBA" id="ARBA00048696"/>
    </source>
</evidence>
<comment type="caution">
    <text evidence="9">The sequence shown here is derived from an EMBL/GenBank/DDBJ whole genome shotgun (WGS) entry which is preliminary data.</text>
</comment>
<proteinExistence type="predicted"/>
<dbReference type="InterPro" id="IPR036597">
    <property type="entry name" value="Fido-like_dom_sf"/>
</dbReference>
<keyword evidence="2" id="KW-0548">Nucleotidyltransferase</keyword>
<dbReference type="RefSeq" id="WP_200132051.1">
    <property type="nucleotide sequence ID" value="NZ_JAEHOI010000006.1"/>
</dbReference>
<evidence type="ECO:0000256" key="3">
    <source>
        <dbReference type="ARBA" id="ARBA00022741"/>
    </source>
</evidence>
<sequence length="213" mass="24443">MTELRPWERGDHEARWNGYFINPDATVLRNLLGVEDALVLADAENDLVEYRIAELRELPGLVRRSFDLLHLQALHRQLFQDVYEWAGELRTVGLAKGGGESFVPPASIWMPVDHVAQRVRESDYLRSMTTDELVLEVAYLYDYLNYAHPFREGNGRTQREFFSQLLAKSGRSLDWRLIGMGELHGACHTARNDGDLELLVRVIHAVLVDRAEN</sequence>
<evidence type="ECO:0000256" key="6">
    <source>
        <dbReference type="ARBA" id="ARBA00047939"/>
    </source>
</evidence>
<dbReference type="GO" id="GO:0070733">
    <property type="term" value="F:AMPylase activity"/>
    <property type="evidence" value="ECO:0007669"/>
    <property type="project" value="UniProtKB-EC"/>
</dbReference>
<dbReference type="AlphaFoldDB" id="A0A934UXP4"/>
<evidence type="ECO:0000256" key="1">
    <source>
        <dbReference type="ARBA" id="ARBA00022679"/>
    </source>
</evidence>
<comment type="catalytic activity">
    <reaction evidence="7">
        <text>L-tyrosyl-[protein] + ATP = O-(5'-adenylyl)-L-tyrosyl-[protein] + diphosphate</text>
        <dbReference type="Rhea" id="RHEA:54288"/>
        <dbReference type="Rhea" id="RHEA-COMP:10136"/>
        <dbReference type="Rhea" id="RHEA-COMP:13846"/>
        <dbReference type="ChEBI" id="CHEBI:30616"/>
        <dbReference type="ChEBI" id="CHEBI:33019"/>
        <dbReference type="ChEBI" id="CHEBI:46858"/>
        <dbReference type="ChEBI" id="CHEBI:83624"/>
        <dbReference type="EC" id="2.7.7.108"/>
    </reaction>
</comment>
<evidence type="ECO:0000256" key="2">
    <source>
        <dbReference type="ARBA" id="ARBA00022695"/>
    </source>
</evidence>
<keyword evidence="1" id="KW-0808">Transferase</keyword>
<organism evidence="9 10">
    <name type="scientific">Leucobacter edaphi</name>
    <dbReference type="NCBI Taxonomy" id="2796472"/>
    <lineage>
        <taxon>Bacteria</taxon>
        <taxon>Bacillati</taxon>
        <taxon>Actinomycetota</taxon>
        <taxon>Actinomycetes</taxon>
        <taxon>Micrococcales</taxon>
        <taxon>Microbacteriaceae</taxon>
        <taxon>Leucobacter</taxon>
    </lineage>
</organism>
<gene>
    <name evidence="9" type="ORF">JD292_07090</name>
</gene>
<dbReference type="Pfam" id="PF02661">
    <property type="entry name" value="Fic"/>
    <property type="match status" value="1"/>
</dbReference>
<comment type="catalytic activity">
    <reaction evidence="6">
        <text>L-threonyl-[protein] + ATP = 3-O-(5'-adenylyl)-L-threonyl-[protein] + diphosphate</text>
        <dbReference type="Rhea" id="RHEA:54292"/>
        <dbReference type="Rhea" id="RHEA-COMP:11060"/>
        <dbReference type="Rhea" id="RHEA-COMP:13847"/>
        <dbReference type="ChEBI" id="CHEBI:30013"/>
        <dbReference type="ChEBI" id="CHEBI:30616"/>
        <dbReference type="ChEBI" id="CHEBI:33019"/>
        <dbReference type="ChEBI" id="CHEBI:138113"/>
        <dbReference type="EC" id="2.7.7.108"/>
    </reaction>
</comment>
<feature type="domain" description="Fido" evidence="8">
    <location>
        <begin position="66"/>
        <end position="205"/>
    </location>
</feature>
<dbReference type="InterPro" id="IPR003812">
    <property type="entry name" value="Fido"/>
</dbReference>
<evidence type="ECO:0000313" key="9">
    <source>
        <dbReference type="EMBL" id="MBK0421836.1"/>
    </source>
</evidence>
<reference evidence="9" key="1">
    <citation type="submission" date="2020-12" db="EMBL/GenBank/DDBJ databases">
        <title>Leucobacter sp. CAS2, isolated from Chromium sludge.</title>
        <authorList>
            <person name="Xu Z."/>
        </authorList>
    </citation>
    <scope>NUCLEOTIDE SEQUENCE</scope>
    <source>
        <strain evidence="9">CSA2</strain>
    </source>
</reference>